<reference evidence="1 2" key="1">
    <citation type="submission" date="2020-01" db="EMBL/GenBank/DDBJ databases">
        <title>Bacteria diversity of Porities sp.</title>
        <authorList>
            <person name="Wang G."/>
        </authorList>
    </citation>
    <scope>NUCLEOTIDE SEQUENCE [LARGE SCALE GENOMIC DNA]</scope>
    <source>
        <strain evidence="1 2">R33</strain>
    </source>
</reference>
<evidence type="ECO:0008006" key="3">
    <source>
        <dbReference type="Google" id="ProtNLM"/>
    </source>
</evidence>
<dbReference type="AlphaFoldDB" id="A0A6L9ECP6"/>
<dbReference type="EMBL" id="WXYO01000004">
    <property type="protein sequence ID" value="NAS12169.1"/>
    <property type="molecule type" value="Genomic_DNA"/>
</dbReference>
<dbReference type="Gene3D" id="3.40.50.1820">
    <property type="entry name" value="alpha/beta hydrolase"/>
    <property type="match status" value="1"/>
</dbReference>
<evidence type="ECO:0000313" key="2">
    <source>
        <dbReference type="Proteomes" id="UP000475249"/>
    </source>
</evidence>
<proteinExistence type="predicted"/>
<accession>A0A6L9ECP6</accession>
<protein>
    <recommendedName>
        <fullName evidence="3">Alpha/beta hydrolase</fullName>
    </recommendedName>
</protein>
<name>A0A6L9ECP6_9FLAO</name>
<gene>
    <name evidence="1" type="ORF">GTQ38_09165</name>
</gene>
<dbReference type="InterPro" id="IPR029058">
    <property type="entry name" value="AB_hydrolase_fold"/>
</dbReference>
<organism evidence="1 2">
    <name type="scientific">Poritiphilus flavus</name>
    <dbReference type="NCBI Taxonomy" id="2697053"/>
    <lineage>
        <taxon>Bacteria</taxon>
        <taxon>Pseudomonadati</taxon>
        <taxon>Bacteroidota</taxon>
        <taxon>Flavobacteriia</taxon>
        <taxon>Flavobacteriales</taxon>
        <taxon>Flavobacteriaceae</taxon>
        <taxon>Poritiphilus</taxon>
    </lineage>
</organism>
<keyword evidence="2" id="KW-1185">Reference proteome</keyword>
<dbReference type="Proteomes" id="UP000475249">
    <property type="component" value="Unassembled WGS sequence"/>
</dbReference>
<evidence type="ECO:0000313" key="1">
    <source>
        <dbReference type="EMBL" id="NAS12169.1"/>
    </source>
</evidence>
<comment type="caution">
    <text evidence="1">The sequence shown here is derived from an EMBL/GenBank/DDBJ whole genome shotgun (WGS) entry which is preliminary data.</text>
</comment>
<sequence length="314" mass="35993">MALVSKDKLIKENELQVNQVDIQNGSGAFLVDSGPGHEGQSIKVYYHKPENFHEDSKILIVIPGAGRNGDSYRDAWIEESEKYGLLILSPMYNEREYGFGDYHLCGLLKNIELKNSIEYVENTNIARMNEENFKFEINPNREQWIFNDFDRIFDMVIAHLNSKQTTYDIFGHSAGGHILHRMALFQKDSKVNHIMPANSSFYTLPSFEYSMPFGLKDAPIERESLKQAFGRNFVLFLGEMDNENETGGTFLRSTTADKQGLHRLSRGKFFFDTARAIAEELKVEFNWKIQIVPGVGHNHREMGNAVGEYLYANK</sequence>
<dbReference type="SUPFAM" id="SSF53474">
    <property type="entry name" value="alpha/beta-Hydrolases"/>
    <property type="match status" value="1"/>
</dbReference>